<feature type="transmembrane region" description="Helical" evidence="1">
    <location>
        <begin position="189"/>
        <end position="206"/>
    </location>
</feature>
<sequence length="248" mass="28664">MAEPVKCLQCDSAVTTAYCGVCGQKASTRRFSFKEVVITDFMYGVFHTEKGFFYTVKELVTRPGHSIREYINGKRAVHFSYFPLLIILVTISFLVSRFAEINIAEIYDKNGQGVFSEVQDFYHKYPRGYLLLSIPIYSLFSFVFFIKSGLNYAENIVLNCYRTAGESLFTIAFYIACIFIKNIDLISVMYIGLQLLVLLYMIWFYYQFFSFYYKVKWLLFLKTIIVSVLITVLSTVSIIFVMGIYGAS</sequence>
<feature type="transmembrane region" description="Helical" evidence="1">
    <location>
        <begin position="128"/>
        <end position="146"/>
    </location>
</feature>
<accession>A0A1G4W1J9</accession>
<dbReference type="RefSeq" id="WP_023575871.1">
    <property type="nucleotide sequence ID" value="NZ_CBCSBQ010000004.1"/>
</dbReference>
<keyword evidence="1" id="KW-0812">Transmembrane</keyword>
<dbReference type="Pfam" id="PF12412">
    <property type="entry name" value="DUF3667"/>
    <property type="match status" value="1"/>
</dbReference>
<dbReference type="Proteomes" id="UP000182124">
    <property type="component" value="Unassembled WGS sequence"/>
</dbReference>
<dbReference type="eggNOG" id="ENOG5031MRJ">
    <property type="taxonomic scope" value="Bacteria"/>
</dbReference>
<feature type="transmembrane region" description="Helical" evidence="1">
    <location>
        <begin position="218"/>
        <end position="245"/>
    </location>
</feature>
<dbReference type="EMBL" id="FMTY01000005">
    <property type="protein sequence ID" value="SCX15236.1"/>
    <property type="molecule type" value="Genomic_DNA"/>
</dbReference>
<feature type="transmembrane region" description="Helical" evidence="1">
    <location>
        <begin position="76"/>
        <end position="95"/>
    </location>
</feature>
<dbReference type="AlphaFoldDB" id="A0A1G4W1J9"/>
<dbReference type="InterPro" id="IPR022134">
    <property type="entry name" value="DUF3667"/>
</dbReference>
<keyword evidence="1" id="KW-0472">Membrane</keyword>
<protein>
    <recommendedName>
        <fullName evidence="4">DUF3667 domain-containing protein</fullName>
    </recommendedName>
</protein>
<organism evidence="2 3">
    <name type="scientific">Flavobacterium saliperosum</name>
    <dbReference type="NCBI Taxonomy" id="329186"/>
    <lineage>
        <taxon>Bacteria</taxon>
        <taxon>Pseudomonadati</taxon>
        <taxon>Bacteroidota</taxon>
        <taxon>Flavobacteriia</taxon>
        <taxon>Flavobacteriales</taxon>
        <taxon>Flavobacteriaceae</taxon>
        <taxon>Flavobacterium</taxon>
    </lineage>
</organism>
<gene>
    <name evidence="2" type="ORF">SAMN02927925_02209</name>
</gene>
<evidence type="ECO:0000313" key="2">
    <source>
        <dbReference type="EMBL" id="SCX15236.1"/>
    </source>
</evidence>
<reference evidence="2 3" key="1">
    <citation type="submission" date="2016-10" db="EMBL/GenBank/DDBJ databases">
        <authorList>
            <person name="de Groot N.N."/>
        </authorList>
    </citation>
    <scope>NUCLEOTIDE SEQUENCE [LARGE SCALE GENOMIC DNA]</scope>
    <source>
        <strain evidence="2 3">CGMCC 1.3801</strain>
    </source>
</reference>
<evidence type="ECO:0008006" key="4">
    <source>
        <dbReference type="Google" id="ProtNLM"/>
    </source>
</evidence>
<keyword evidence="1" id="KW-1133">Transmembrane helix</keyword>
<evidence type="ECO:0000256" key="1">
    <source>
        <dbReference type="SAM" id="Phobius"/>
    </source>
</evidence>
<feature type="transmembrane region" description="Helical" evidence="1">
    <location>
        <begin position="167"/>
        <end position="183"/>
    </location>
</feature>
<name>A0A1G4W1J9_9FLAO</name>
<dbReference type="STRING" id="329186.SAMN02927925_02209"/>
<proteinExistence type="predicted"/>
<evidence type="ECO:0000313" key="3">
    <source>
        <dbReference type="Proteomes" id="UP000182124"/>
    </source>
</evidence>